<accession>A0AA88Y8S0</accession>
<dbReference type="AlphaFoldDB" id="A0AA88Y8S0"/>
<keyword evidence="2" id="KW-1185">Reference proteome</keyword>
<name>A0AA88Y8S0_PINIB</name>
<evidence type="ECO:0000313" key="1">
    <source>
        <dbReference type="EMBL" id="KAK3096759.1"/>
    </source>
</evidence>
<reference evidence="1" key="1">
    <citation type="submission" date="2019-08" db="EMBL/GenBank/DDBJ databases">
        <title>The improved chromosome-level genome for the pearl oyster Pinctada fucata martensii using PacBio sequencing and Hi-C.</title>
        <authorList>
            <person name="Zheng Z."/>
        </authorList>
    </citation>
    <scope>NUCLEOTIDE SEQUENCE</scope>
    <source>
        <strain evidence="1">ZZ-2019</strain>
        <tissue evidence="1">Adductor muscle</tissue>
    </source>
</reference>
<proteinExistence type="predicted"/>
<dbReference type="Proteomes" id="UP001186944">
    <property type="component" value="Unassembled WGS sequence"/>
</dbReference>
<dbReference type="EMBL" id="VSWD01000007">
    <property type="protein sequence ID" value="KAK3096759.1"/>
    <property type="molecule type" value="Genomic_DNA"/>
</dbReference>
<comment type="caution">
    <text evidence="1">The sequence shown here is derived from an EMBL/GenBank/DDBJ whole genome shotgun (WGS) entry which is preliminary data.</text>
</comment>
<organism evidence="1 2">
    <name type="scientific">Pinctada imbricata</name>
    <name type="common">Atlantic pearl-oyster</name>
    <name type="synonym">Pinctada martensii</name>
    <dbReference type="NCBI Taxonomy" id="66713"/>
    <lineage>
        <taxon>Eukaryota</taxon>
        <taxon>Metazoa</taxon>
        <taxon>Spiralia</taxon>
        <taxon>Lophotrochozoa</taxon>
        <taxon>Mollusca</taxon>
        <taxon>Bivalvia</taxon>
        <taxon>Autobranchia</taxon>
        <taxon>Pteriomorphia</taxon>
        <taxon>Pterioida</taxon>
        <taxon>Pterioidea</taxon>
        <taxon>Pteriidae</taxon>
        <taxon>Pinctada</taxon>
    </lineage>
</organism>
<protein>
    <submittedName>
        <fullName evidence="1">Uncharacterized protein</fullName>
    </submittedName>
</protein>
<gene>
    <name evidence="1" type="ORF">FSP39_002998</name>
</gene>
<sequence length="265" mass="30612">MGKRKGKAPKKPRAKETEIIQSENKLIENYNENICRALQTAIVAATEQYSPSLMGMMYGDIIPAAVWKMMVETLYNYFLCDRMTTDEERCTCLCLLTDYLSKECSSLGMLDSNSTATSLLGPTNNVLKTLSTMWNNALLKYQSKDLYGNLFTQLSSNLQKSVKMFTLYGFQDYFIQPLKLLKEIEEGSVVISVRSDIPTIPNHSRINCQKLRTILYKAYSPRKDPYDDYFQESHYKNNVWYKRRMSMLNGCDSDPEYIPDDSFHE</sequence>
<evidence type="ECO:0000313" key="2">
    <source>
        <dbReference type="Proteomes" id="UP001186944"/>
    </source>
</evidence>